<evidence type="ECO:0000256" key="3">
    <source>
        <dbReference type="ARBA" id="ARBA00022692"/>
    </source>
</evidence>
<evidence type="ECO:0000256" key="9">
    <source>
        <dbReference type="SAM" id="MobiDB-lite"/>
    </source>
</evidence>
<dbReference type="PROSITE" id="PS50262">
    <property type="entry name" value="G_PROTEIN_RECEP_F1_2"/>
    <property type="match status" value="1"/>
</dbReference>
<evidence type="ECO:0000259" key="11">
    <source>
        <dbReference type="PROSITE" id="PS50262"/>
    </source>
</evidence>
<evidence type="ECO:0000256" key="8">
    <source>
        <dbReference type="ARBA" id="ARBA00023224"/>
    </source>
</evidence>
<dbReference type="GO" id="GO:0004930">
    <property type="term" value="F:G protein-coupled receptor activity"/>
    <property type="evidence" value="ECO:0007669"/>
    <property type="project" value="UniProtKB-KW"/>
</dbReference>
<feature type="domain" description="G-protein coupled receptors family 1 profile" evidence="11">
    <location>
        <begin position="45"/>
        <end position="305"/>
    </location>
</feature>
<dbReference type="SUPFAM" id="SSF81321">
    <property type="entry name" value="Family A G protein-coupled receptor-like"/>
    <property type="match status" value="1"/>
</dbReference>
<keyword evidence="5" id="KW-0297">G-protein coupled receptor</keyword>
<dbReference type="PANTHER" id="PTHR24249:SF406">
    <property type="entry name" value="G-PROTEIN COUPLED RECEPTORS FAMILY 1 PROFILE DOMAIN-CONTAINING PROTEIN"/>
    <property type="match status" value="1"/>
</dbReference>
<feature type="compositionally biased region" description="Polar residues" evidence="9">
    <location>
        <begin position="370"/>
        <end position="385"/>
    </location>
</feature>
<feature type="transmembrane region" description="Helical" evidence="10">
    <location>
        <begin position="31"/>
        <end position="54"/>
    </location>
</feature>
<accession>A0A481ZLQ9</accession>
<dbReference type="InterPro" id="IPR050569">
    <property type="entry name" value="TAAR"/>
</dbReference>
<feature type="transmembrane region" description="Helical" evidence="10">
    <location>
        <begin position="252"/>
        <end position="273"/>
    </location>
</feature>
<dbReference type="GO" id="GO:0005886">
    <property type="term" value="C:plasma membrane"/>
    <property type="evidence" value="ECO:0007669"/>
    <property type="project" value="UniProtKB-SubCell"/>
</dbReference>
<feature type="transmembrane region" description="Helical" evidence="10">
    <location>
        <begin position="98"/>
        <end position="115"/>
    </location>
</feature>
<evidence type="ECO:0000256" key="5">
    <source>
        <dbReference type="ARBA" id="ARBA00023040"/>
    </source>
</evidence>
<keyword evidence="8" id="KW-0807">Transducer</keyword>
<feature type="compositionally biased region" description="Basic and acidic residues" evidence="9">
    <location>
        <begin position="355"/>
        <end position="365"/>
    </location>
</feature>
<reference evidence="12" key="2">
    <citation type="journal article" date="2019" name="BMC Genomics">
        <title>De novo transcriptome assembly of the cubomedusa Tripedalia cystophora, including the analysis of a set of genes involved in peptidergic neurotransmission.</title>
        <authorList>
            <person name="Nielsen S.K."/>
            <person name="Koch T.L."/>
            <person name="Hauser F."/>
            <person name="Garm A."/>
            <person name="Grimmelikhuijzen C.J."/>
        </authorList>
    </citation>
    <scope>NUCLEOTIDE SEQUENCE</scope>
</reference>
<evidence type="ECO:0000256" key="1">
    <source>
        <dbReference type="ARBA" id="ARBA00004651"/>
    </source>
</evidence>
<evidence type="ECO:0000256" key="4">
    <source>
        <dbReference type="ARBA" id="ARBA00022989"/>
    </source>
</evidence>
<dbReference type="PRINTS" id="PR00237">
    <property type="entry name" value="GPCRRHODOPSN"/>
</dbReference>
<keyword evidence="3 10" id="KW-0812">Transmembrane</keyword>
<feature type="transmembrane region" description="Helical" evidence="10">
    <location>
        <begin position="285"/>
        <end position="308"/>
    </location>
</feature>
<sequence>MTSSTQAASLNATSSALTSYQSNQVMVSKPMMVSLIAMSILIVIGNGLVCIAFIYNRRLRSITNHFVVSLAVSDLLVGAILVPFYINNSDDVHIVPPMIIFNLVASLANICGCTYDRYIAIECPLRYKSILTKRRIAFILTIVWITPVLLAPIPKIWELEGRKLGFTKSSLILATRIYIGIITFGILLACILLASVYINLFRVARRHMSAMQYLQKFQNKENGKKDSMKSNAGGKRRFSVRFLVKEIRATKLFAVVGLTFILCWLPLVYINLADVLKLTGMYTPAFQIIALYTIFGNSIINPMIYAFFQKTFRLTVRGWFECMTSKCSTLRGRDQSRNKTRKNQYSGFELVFKEENGVSDKDGPDISKPNDIQQRSGSVGTESKV</sequence>
<dbReference type="Gene3D" id="1.20.1070.10">
    <property type="entry name" value="Rhodopsin 7-helix transmembrane proteins"/>
    <property type="match status" value="1"/>
</dbReference>
<evidence type="ECO:0000256" key="6">
    <source>
        <dbReference type="ARBA" id="ARBA00023136"/>
    </source>
</evidence>
<dbReference type="InterPro" id="IPR017452">
    <property type="entry name" value="GPCR_Rhodpsn_7TM"/>
</dbReference>
<protein>
    <submittedName>
        <fullName evidence="12">Biogenic amine-like GPCR</fullName>
    </submittedName>
</protein>
<feature type="region of interest" description="Disordered" evidence="9">
    <location>
        <begin position="355"/>
        <end position="385"/>
    </location>
</feature>
<feature type="transmembrane region" description="Helical" evidence="10">
    <location>
        <begin position="66"/>
        <end position="86"/>
    </location>
</feature>
<keyword evidence="6 10" id="KW-0472">Membrane</keyword>
<evidence type="ECO:0000256" key="7">
    <source>
        <dbReference type="ARBA" id="ARBA00023170"/>
    </source>
</evidence>
<evidence type="ECO:0000256" key="2">
    <source>
        <dbReference type="ARBA" id="ARBA00022475"/>
    </source>
</evidence>
<reference evidence="12" key="1">
    <citation type="submission" date="2018-09" db="EMBL/GenBank/DDBJ databases">
        <authorList>
            <person name="Nielsen S.K.D."/>
            <person name="Koch T.L."/>
            <person name="Hauser F."/>
            <person name="Garm A."/>
            <person name="Grimmelikhuijzen C.J.P."/>
        </authorList>
    </citation>
    <scope>NUCLEOTIDE SEQUENCE</scope>
</reference>
<organism evidence="12">
    <name type="scientific">Tripedalia cystophora</name>
    <name type="common">Mangrove box jellyfish</name>
    <dbReference type="NCBI Taxonomy" id="6141"/>
    <lineage>
        <taxon>Eukaryota</taxon>
        <taxon>Metazoa</taxon>
        <taxon>Cnidaria</taxon>
        <taxon>Cubozoa</taxon>
        <taxon>Carybdeida</taxon>
        <taxon>Tripedaliidae</taxon>
        <taxon>Tripedalia</taxon>
    </lineage>
</organism>
<name>A0A481ZLQ9_TRICY</name>
<evidence type="ECO:0000256" key="10">
    <source>
        <dbReference type="SAM" id="Phobius"/>
    </source>
</evidence>
<feature type="transmembrane region" description="Helical" evidence="10">
    <location>
        <begin position="177"/>
        <end position="201"/>
    </location>
</feature>
<keyword evidence="7" id="KW-0675">Receptor</keyword>
<dbReference type="InterPro" id="IPR000276">
    <property type="entry name" value="GPCR_Rhodpsn"/>
</dbReference>
<keyword evidence="4 10" id="KW-1133">Transmembrane helix</keyword>
<feature type="transmembrane region" description="Helical" evidence="10">
    <location>
        <begin position="136"/>
        <end position="157"/>
    </location>
</feature>
<evidence type="ECO:0000313" key="12">
    <source>
        <dbReference type="EMBL" id="QBL02595.1"/>
    </source>
</evidence>
<dbReference type="AlphaFoldDB" id="A0A481ZLQ9"/>
<proteinExistence type="evidence at transcript level"/>
<keyword evidence="2" id="KW-1003">Cell membrane</keyword>
<dbReference type="Pfam" id="PF00001">
    <property type="entry name" value="7tm_1"/>
    <property type="match status" value="1"/>
</dbReference>
<comment type="subcellular location">
    <subcellularLocation>
        <location evidence="1">Cell membrane</location>
        <topology evidence="1">Multi-pass membrane protein</topology>
    </subcellularLocation>
</comment>
<dbReference type="PANTHER" id="PTHR24249">
    <property type="entry name" value="HISTAMINE RECEPTOR-RELATED G-PROTEIN COUPLED RECEPTOR"/>
    <property type="match status" value="1"/>
</dbReference>
<dbReference type="EMBL" id="MH835309">
    <property type="protein sequence ID" value="QBL02595.1"/>
    <property type="molecule type" value="mRNA"/>
</dbReference>